<evidence type="ECO:0000313" key="2">
    <source>
        <dbReference type="EMBL" id="KAK6330108.1"/>
    </source>
</evidence>
<organism evidence="2 3">
    <name type="scientific">Orbilia javanica</name>
    <dbReference type="NCBI Taxonomy" id="47235"/>
    <lineage>
        <taxon>Eukaryota</taxon>
        <taxon>Fungi</taxon>
        <taxon>Dikarya</taxon>
        <taxon>Ascomycota</taxon>
        <taxon>Pezizomycotina</taxon>
        <taxon>Orbiliomycetes</taxon>
        <taxon>Orbiliales</taxon>
        <taxon>Orbiliaceae</taxon>
        <taxon>Orbilia</taxon>
    </lineage>
</organism>
<keyword evidence="1" id="KW-0732">Signal</keyword>
<keyword evidence="3" id="KW-1185">Reference proteome</keyword>
<dbReference type="AlphaFoldDB" id="A0AAN8MSY6"/>
<feature type="signal peptide" evidence="1">
    <location>
        <begin position="1"/>
        <end position="18"/>
    </location>
</feature>
<dbReference type="EMBL" id="JAVHNR010000012">
    <property type="protein sequence ID" value="KAK6330108.1"/>
    <property type="molecule type" value="Genomic_DNA"/>
</dbReference>
<evidence type="ECO:0000256" key="1">
    <source>
        <dbReference type="SAM" id="SignalP"/>
    </source>
</evidence>
<protein>
    <submittedName>
        <fullName evidence="2">Uncharacterized protein</fullName>
    </submittedName>
</protein>
<proteinExistence type="predicted"/>
<accession>A0AAN8MSY6</accession>
<feature type="chain" id="PRO_5042880674" evidence="1">
    <location>
        <begin position="19"/>
        <end position="352"/>
    </location>
</feature>
<comment type="caution">
    <text evidence="2">The sequence shown here is derived from an EMBL/GenBank/DDBJ whole genome shotgun (WGS) entry which is preliminary data.</text>
</comment>
<gene>
    <name evidence="2" type="ORF">TWF718_003536</name>
</gene>
<dbReference type="Proteomes" id="UP001313282">
    <property type="component" value="Unassembled WGS sequence"/>
</dbReference>
<reference evidence="2 3" key="1">
    <citation type="submission" date="2019-10" db="EMBL/GenBank/DDBJ databases">
        <authorList>
            <person name="Palmer J.M."/>
        </authorList>
    </citation>
    <scope>NUCLEOTIDE SEQUENCE [LARGE SCALE GENOMIC DNA]</scope>
    <source>
        <strain evidence="2 3">TWF718</strain>
    </source>
</reference>
<evidence type="ECO:0000313" key="3">
    <source>
        <dbReference type="Proteomes" id="UP001313282"/>
    </source>
</evidence>
<sequence length="352" mass="36956">MYLAPLIIALGAISAASATEVCVGVCNADNCLRALRATQIATRLPQASADCARIIDVTYTPPTVTKTEYETATQIATVTIPSTFVQSFYDIQTDIVWNTATTVVTVTSTFTQAPLNKRDASISFPSYATPCSGFYRFSSACSCIGVTPRIITVPAPSTTITIPTGETSSTSVTEVETTSVTVTTATVSVTTIATTITNTAITTKTELPPSVTGLGKIYIGTLAANSYIVERLYSGSTAAAVSSNAASAMQLRLEGDGRLFFASYVATVDLTLIGVNSAQPIVFFNLNLLSPTTTKRPLICSRASNYFISCSVQNGASLVPLTLAYPAGNTPYVLAYDPDTTATGTVIQIRLT</sequence>
<name>A0AAN8MSY6_9PEZI</name>